<keyword evidence="9" id="KW-1185">Reference proteome</keyword>
<dbReference type="Pfam" id="PF00392">
    <property type="entry name" value="GntR"/>
    <property type="match status" value="1"/>
</dbReference>
<evidence type="ECO:0000313" key="8">
    <source>
        <dbReference type="EMBL" id="PWG61253.1"/>
    </source>
</evidence>
<dbReference type="InterPro" id="IPR008920">
    <property type="entry name" value="TF_FadR/GntR_C"/>
</dbReference>
<protein>
    <recommendedName>
        <fullName evidence="6">Pyruvate dehydrogenase complex repressor</fullName>
    </recommendedName>
</protein>
<dbReference type="CDD" id="cd07377">
    <property type="entry name" value="WHTH_GntR"/>
    <property type="match status" value="1"/>
</dbReference>
<dbReference type="PANTHER" id="PTHR43537:SF34">
    <property type="entry name" value="PYRUVATE DEHYDROGENASE COMPLEX REPRESSOR"/>
    <property type="match status" value="1"/>
</dbReference>
<dbReference type="SUPFAM" id="SSF46785">
    <property type="entry name" value="Winged helix' DNA-binding domain"/>
    <property type="match status" value="1"/>
</dbReference>
<name>A0A2U2MWM1_9GAMM</name>
<dbReference type="RefSeq" id="WP_109680107.1">
    <property type="nucleotide sequence ID" value="NZ_CP086615.1"/>
</dbReference>
<dbReference type="InterPro" id="IPR036388">
    <property type="entry name" value="WH-like_DNA-bd_sf"/>
</dbReference>
<dbReference type="Gene3D" id="1.10.10.10">
    <property type="entry name" value="Winged helix-like DNA-binding domain superfamily/Winged helix DNA-binding domain"/>
    <property type="match status" value="1"/>
</dbReference>
<dbReference type="SMART" id="SM00895">
    <property type="entry name" value="FCD"/>
    <property type="match status" value="1"/>
</dbReference>
<evidence type="ECO:0000313" key="9">
    <source>
        <dbReference type="Proteomes" id="UP000245474"/>
    </source>
</evidence>
<dbReference type="InterPro" id="IPR011711">
    <property type="entry name" value="GntR_C"/>
</dbReference>
<keyword evidence="1" id="KW-0678">Repressor</keyword>
<dbReference type="Proteomes" id="UP000245474">
    <property type="component" value="Unassembled WGS sequence"/>
</dbReference>
<dbReference type="Gene3D" id="1.20.120.530">
    <property type="entry name" value="GntR ligand-binding domain-like"/>
    <property type="match status" value="1"/>
</dbReference>
<dbReference type="InterPro" id="IPR000524">
    <property type="entry name" value="Tscrpt_reg_HTH_GntR"/>
</dbReference>
<sequence length="247" mass="26738">MESLFSTVEPPASARLSDAIAEQIERHVVEGRLRPGDALPAERELSRQMEVSRPSLREALLKLEARGILAVRRNAGYTVAEVTAPSLTDPLLRLMETQPKAVADVLELRQGLETLTAALAAMRASDEDLQAIELAAERMEEAQEAGDAGTAAEWDARLHLAVAEASHNVALVHVMRGLFSVMRDHVRRAREALLVREAAEHLLRDQHRALVDAVRAGDPEAAVRAAEVHLRFVRTGVGQGGSGPPSG</sequence>
<feature type="domain" description="HTH gntR-type" evidence="7">
    <location>
        <begin position="14"/>
        <end position="82"/>
    </location>
</feature>
<evidence type="ECO:0000256" key="1">
    <source>
        <dbReference type="ARBA" id="ARBA00022491"/>
    </source>
</evidence>
<keyword evidence="3" id="KW-0238">DNA-binding</keyword>
<dbReference type="GO" id="GO:0003677">
    <property type="term" value="F:DNA binding"/>
    <property type="evidence" value="ECO:0007669"/>
    <property type="project" value="UniProtKB-KW"/>
</dbReference>
<dbReference type="SMART" id="SM00345">
    <property type="entry name" value="HTH_GNTR"/>
    <property type="match status" value="1"/>
</dbReference>
<gene>
    <name evidence="8" type="ORF">DEM34_17430</name>
</gene>
<reference evidence="8 9" key="1">
    <citation type="submission" date="2018-05" db="EMBL/GenBank/DDBJ databases">
        <title>Spiribacter halobius sp. nov., a moderately halophilic bacterium isolated from marine solar saltern.</title>
        <authorList>
            <person name="Zheng W.-S."/>
            <person name="Lu D.-C."/>
            <person name="Du Z.-J."/>
        </authorList>
    </citation>
    <scope>NUCLEOTIDE SEQUENCE [LARGE SCALE GENOMIC DNA]</scope>
    <source>
        <strain evidence="8 9">E85</strain>
    </source>
</reference>
<dbReference type="Pfam" id="PF07729">
    <property type="entry name" value="FCD"/>
    <property type="match status" value="1"/>
</dbReference>
<evidence type="ECO:0000256" key="5">
    <source>
        <dbReference type="ARBA" id="ARBA00037357"/>
    </source>
</evidence>
<keyword evidence="2" id="KW-0805">Transcription regulation</keyword>
<keyword evidence="4" id="KW-0804">Transcription</keyword>
<organism evidence="8 9">
    <name type="scientific">Sediminicurvatus halobius</name>
    <dbReference type="NCBI Taxonomy" id="2182432"/>
    <lineage>
        <taxon>Bacteria</taxon>
        <taxon>Pseudomonadati</taxon>
        <taxon>Pseudomonadota</taxon>
        <taxon>Gammaproteobacteria</taxon>
        <taxon>Chromatiales</taxon>
        <taxon>Ectothiorhodospiraceae</taxon>
        <taxon>Sediminicurvatus</taxon>
    </lineage>
</organism>
<dbReference type="InterPro" id="IPR036390">
    <property type="entry name" value="WH_DNA-bd_sf"/>
</dbReference>
<proteinExistence type="predicted"/>
<comment type="function">
    <text evidence="5">Transcriptional repressor for the pyruvate dehydrogenase complex genes aceEF and lpd.</text>
</comment>
<dbReference type="SUPFAM" id="SSF48008">
    <property type="entry name" value="GntR ligand-binding domain-like"/>
    <property type="match status" value="1"/>
</dbReference>
<accession>A0A2U2MWM1</accession>
<evidence type="ECO:0000256" key="6">
    <source>
        <dbReference type="ARBA" id="ARBA00039592"/>
    </source>
</evidence>
<dbReference type="EMBL" id="QFFI01000042">
    <property type="protein sequence ID" value="PWG61253.1"/>
    <property type="molecule type" value="Genomic_DNA"/>
</dbReference>
<evidence type="ECO:0000256" key="4">
    <source>
        <dbReference type="ARBA" id="ARBA00023163"/>
    </source>
</evidence>
<evidence type="ECO:0000256" key="2">
    <source>
        <dbReference type="ARBA" id="ARBA00023015"/>
    </source>
</evidence>
<dbReference type="AlphaFoldDB" id="A0A2U2MWM1"/>
<evidence type="ECO:0000256" key="3">
    <source>
        <dbReference type="ARBA" id="ARBA00023125"/>
    </source>
</evidence>
<comment type="caution">
    <text evidence="8">The sequence shown here is derived from an EMBL/GenBank/DDBJ whole genome shotgun (WGS) entry which is preliminary data.</text>
</comment>
<dbReference type="OrthoDB" id="5450856at2"/>
<evidence type="ECO:0000259" key="7">
    <source>
        <dbReference type="PROSITE" id="PS50949"/>
    </source>
</evidence>
<dbReference type="PANTHER" id="PTHR43537">
    <property type="entry name" value="TRANSCRIPTIONAL REGULATOR, GNTR FAMILY"/>
    <property type="match status" value="1"/>
</dbReference>
<dbReference type="PROSITE" id="PS50949">
    <property type="entry name" value="HTH_GNTR"/>
    <property type="match status" value="1"/>
</dbReference>
<dbReference type="GO" id="GO:0003700">
    <property type="term" value="F:DNA-binding transcription factor activity"/>
    <property type="evidence" value="ECO:0007669"/>
    <property type="project" value="InterPro"/>
</dbReference>
<dbReference type="PRINTS" id="PR00035">
    <property type="entry name" value="HTHGNTR"/>
</dbReference>